<dbReference type="PANTHER" id="PTHR45790">
    <property type="entry name" value="SIROHEME SYNTHASE-RELATED"/>
    <property type="match status" value="1"/>
</dbReference>
<accession>A0A2H0XU76</accession>
<dbReference type="FunFam" id="3.30.950.10:FF:000001">
    <property type="entry name" value="Siroheme synthase"/>
    <property type="match status" value="1"/>
</dbReference>
<feature type="domain" description="Tetrapyrrole methylase" evidence="7">
    <location>
        <begin position="5"/>
        <end position="200"/>
    </location>
</feature>
<evidence type="ECO:0000259" key="7">
    <source>
        <dbReference type="Pfam" id="PF00590"/>
    </source>
</evidence>
<dbReference type="PANTHER" id="PTHR45790:SF3">
    <property type="entry name" value="S-ADENOSYL-L-METHIONINE-DEPENDENT UROPORPHYRINOGEN III METHYLTRANSFERASE, CHLOROPLASTIC"/>
    <property type="match status" value="1"/>
</dbReference>
<feature type="domain" description="Tetrapyrrole biosynthesis uroporphyrinogen III synthase" evidence="8">
    <location>
        <begin position="251"/>
        <end position="441"/>
    </location>
</feature>
<dbReference type="InterPro" id="IPR036108">
    <property type="entry name" value="4pyrrol_syn_uPrphyn_synt_sf"/>
</dbReference>
<dbReference type="InterPro" id="IPR050161">
    <property type="entry name" value="Siro_Cobalamin_biosynth"/>
</dbReference>
<dbReference type="InterPro" id="IPR003754">
    <property type="entry name" value="4pyrrol_synth_uPrphyn_synth"/>
</dbReference>
<dbReference type="GO" id="GO:0004852">
    <property type="term" value="F:uroporphyrinogen-III synthase activity"/>
    <property type="evidence" value="ECO:0007669"/>
    <property type="project" value="InterPro"/>
</dbReference>
<dbReference type="EMBL" id="PEYM01000131">
    <property type="protein sequence ID" value="PIS28462.1"/>
    <property type="molecule type" value="Genomic_DNA"/>
</dbReference>
<dbReference type="InterPro" id="IPR000878">
    <property type="entry name" value="4pyrrol_Mease"/>
</dbReference>
<evidence type="ECO:0000256" key="6">
    <source>
        <dbReference type="RuleBase" id="RU003960"/>
    </source>
</evidence>
<dbReference type="Gene3D" id="3.30.950.10">
    <property type="entry name" value="Methyltransferase, Cobalt-precorrin-4 Transmethylase, Domain 2"/>
    <property type="match status" value="1"/>
</dbReference>
<dbReference type="InterPro" id="IPR006366">
    <property type="entry name" value="CobA/CysG_C"/>
</dbReference>
<evidence type="ECO:0000256" key="5">
    <source>
        <dbReference type="ARBA" id="ARBA00023244"/>
    </source>
</evidence>
<evidence type="ECO:0000256" key="2">
    <source>
        <dbReference type="ARBA" id="ARBA00022603"/>
    </source>
</evidence>
<protein>
    <recommendedName>
        <fullName evidence="1">uroporphyrinogen-III C-methyltransferase</fullName>
        <ecNumber evidence="1">2.1.1.107</ecNumber>
    </recommendedName>
</protein>
<dbReference type="CDD" id="cd11642">
    <property type="entry name" value="SUMT"/>
    <property type="match status" value="1"/>
</dbReference>
<gene>
    <name evidence="9" type="primary">cobA</name>
    <name evidence="9" type="ORF">COT42_08015</name>
</gene>
<dbReference type="GO" id="GO:0004851">
    <property type="term" value="F:uroporphyrin-III C-methyltransferase activity"/>
    <property type="evidence" value="ECO:0007669"/>
    <property type="project" value="UniProtKB-EC"/>
</dbReference>
<evidence type="ECO:0000313" key="10">
    <source>
        <dbReference type="Proteomes" id="UP000231343"/>
    </source>
</evidence>
<dbReference type="CDD" id="cd06578">
    <property type="entry name" value="HemD"/>
    <property type="match status" value="1"/>
</dbReference>
<dbReference type="InterPro" id="IPR014776">
    <property type="entry name" value="4pyrrole_Mease_sub2"/>
</dbReference>
<organism evidence="9 10">
    <name type="scientific">Candidatus Saganbacteria bacterium CG08_land_8_20_14_0_20_45_16</name>
    <dbReference type="NCBI Taxonomy" id="2014293"/>
    <lineage>
        <taxon>Bacteria</taxon>
        <taxon>Bacillati</taxon>
        <taxon>Saganbacteria</taxon>
    </lineage>
</organism>
<evidence type="ECO:0000256" key="3">
    <source>
        <dbReference type="ARBA" id="ARBA00022679"/>
    </source>
</evidence>
<keyword evidence="3 6" id="KW-0808">Transferase</keyword>
<reference evidence="9 10" key="1">
    <citation type="submission" date="2017-09" db="EMBL/GenBank/DDBJ databases">
        <title>Depth-based differentiation of microbial function through sediment-hosted aquifers and enrichment of novel symbionts in the deep terrestrial subsurface.</title>
        <authorList>
            <person name="Probst A.J."/>
            <person name="Ladd B."/>
            <person name="Jarett J.K."/>
            <person name="Geller-Mcgrath D.E."/>
            <person name="Sieber C.M."/>
            <person name="Emerson J.B."/>
            <person name="Anantharaman K."/>
            <person name="Thomas B.C."/>
            <person name="Malmstrom R."/>
            <person name="Stieglmeier M."/>
            <person name="Klingl A."/>
            <person name="Woyke T."/>
            <person name="Ryan C.M."/>
            <person name="Banfield J.F."/>
        </authorList>
    </citation>
    <scope>NUCLEOTIDE SEQUENCE [LARGE SCALE GENOMIC DNA]</scope>
    <source>
        <strain evidence="9">CG08_land_8_20_14_0_20_45_16</strain>
    </source>
</reference>
<dbReference type="SUPFAM" id="SSF53790">
    <property type="entry name" value="Tetrapyrrole methylase"/>
    <property type="match status" value="1"/>
</dbReference>
<keyword evidence="4" id="KW-0949">S-adenosyl-L-methionine</keyword>
<dbReference type="InterPro" id="IPR014777">
    <property type="entry name" value="4pyrrole_Mease_sub1"/>
</dbReference>
<evidence type="ECO:0000256" key="1">
    <source>
        <dbReference type="ARBA" id="ARBA00012162"/>
    </source>
</evidence>
<dbReference type="AlphaFoldDB" id="A0A2H0XU76"/>
<proteinExistence type="inferred from homology"/>
<dbReference type="NCBIfam" id="NF004790">
    <property type="entry name" value="PRK06136.1"/>
    <property type="match status" value="1"/>
</dbReference>
<dbReference type="Gene3D" id="3.40.1010.10">
    <property type="entry name" value="Cobalt-precorrin-4 Transmethylase, Domain 1"/>
    <property type="match status" value="1"/>
</dbReference>
<dbReference type="Pfam" id="PF02602">
    <property type="entry name" value="HEM4"/>
    <property type="match status" value="1"/>
</dbReference>
<keyword evidence="5" id="KW-0627">Porphyrin biosynthesis</keyword>
<dbReference type="NCBIfam" id="TIGR01469">
    <property type="entry name" value="cobA_cysG_Cterm"/>
    <property type="match status" value="1"/>
</dbReference>
<keyword evidence="2 6" id="KW-0489">Methyltransferase</keyword>
<dbReference type="InterPro" id="IPR035996">
    <property type="entry name" value="4pyrrol_Methylase_sf"/>
</dbReference>
<dbReference type="Pfam" id="PF00590">
    <property type="entry name" value="TP_methylase"/>
    <property type="match status" value="1"/>
</dbReference>
<evidence type="ECO:0000313" key="9">
    <source>
        <dbReference type="EMBL" id="PIS28462.1"/>
    </source>
</evidence>
<dbReference type="Proteomes" id="UP000231343">
    <property type="component" value="Unassembled WGS sequence"/>
</dbReference>
<name>A0A2H0XU76_UNCSA</name>
<dbReference type="SUPFAM" id="SSF69618">
    <property type="entry name" value="HemD-like"/>
    <property type="match status" value="1"/>
</dbReference>
<comment type="similarity">
    <text evidence="6">Belongs to the precorrin methyltransferase family.</text>
</comment>
<evidence type="ECO:0000259" key="8">
    <source>
        <dbReference type="Pfam" id="PF02602"/>
    </source>
</evidence>
<sequence>MAKGKVYIVGAGPGRPDLISVRGLKILKQAEVIIYDYLVDKSLLADLSPGVELVCADTLGKKRLIKKALAGKKVVRLKNGDATIFSRLSQELKVLQKHKIAFEIVPGITAASAAAAYTGIPLTDRNFSHNVVFVTGHDPAADWNKIAALDTIVLYMAMANLKEITLKLIAAGKAPETPALIISSVGAIKQKMVKTTLATIASQAARAKVIAPAIIVIGEVVGFEKDFNWLRQNKRVLFTGLSEERYFLDGIYFHLPLIKIVPLKNYQRFDVKIKNIADYGWLVFASRYGVEYFFKRLFAIGLDTRSLATIKIAATGQSTSQRLLDYGVRVDLVPRLESSDGLVVALKKEKINKQLVFMPRSNLADKGLKQKLGQLGAQVISCLAYNNVMPDNLPDIDLSFFNEIMFTSPSTVRNFKKRYGRPPANVELVSIGKTTQAAVREVFGR</sequence>
<evidence type="ECO:0000256" key="4">
    <source>
        <dbReference type="ARBA" id="ARBA00022691"/>
    </source>
</evidence>
<comment type="caution">
    <text evidence="9">The sequence shown here is derived from an EMBL/GenBank/DDBJ whole genome shotgun (WGS) entry which is preliminary data.</text>
</comment>
<dbReference type="EC" id="2.1.1.107" evidence="1"/>
<dbReference type="InterPro" id="IPR003043">
    <property type="entry name" value="Uropor_MeTrfase_CS"/>
</dbReference>
<dbReference type="Gene3D" id="3.40.50.10090">
    <property type="match status" value="2"/>
</dbReference>
<dbReference type="GO" id="GO:0019354">
    <property type="term" value="P:siroheme biosynthetic process"/>
    <property type="evidence" value="ECO:0007669"/>
    <property type="project" value="InterPro"/>
</dbReference>
<dbReference type="GO" id="GO:0032259">
    <property type="term" value="P:methylation"/>
    <property type="evidence" value="ECO:0007669"/>
    <property type="project" value="UniProtKB-KW"/>
</dbReference>
<dbReference type="PROSITE" id="PS00840">
    <property type="entry name" value="SUMT_2"/>
    <property type="match status" value="1"/>
</dbReference>